<evidence type="ECO:0000259" key="9">
    <source>
        <dbReference type="Pfam" id="PF24061"/>
    </source>
</evidence>
<dbReference type="Proteomes" id="UP000235965">
    <property type="component" value="Unassembled WGS sequence"/>
</dbReference>
<dbReference type="Gene3D" id="1.10.287.70">
    <property type="match status" value="1"/>
</dbReference>
<accession>A0A2J7QBE0</accession>
<evidence type="ECO:0000256" key="7">
    <source>
        <dbReference type="ARBA" id="ARBA00023180"/>
    </source>
</evidence>
<evidence type="ECO:0000256" key="6">
    <source>
        <dbReference type="ARBA" id="ARBA00023170"/>
    </source>
</evidence>
<evidence type="ECO:0000313" key="10">
    <source>
        <dbReference type="EMBL" id="PNF25901.1"/>
    </source>
</evidence>
<dbReference type="InParanoid" id="A0A2J7QBE0"/>
<evidence type="ECO:0000256" key="4">
    <source>
        <dbReference type="ARBA" id="ARBA00022989"/>
    </source>
</evidence>
<evidence type="ECO:0000256" key="3">
    <source>
        <dbReference type="ARBA" id="ARBA00022692"/>
    </source>
</evidence>
<comment type="subcellular location">
    <subcellularLocation>
        <location evidence="1">Cell membrane</location>
        <topology evidence="1">Multi-pass membrane protein</topology>
    </subcellularLocation>
</comment>
<keyword evidence="2" id="KW-1003">Cell membrane</keyword>
<feature type="transmembrane region" description="Helical" evidence="8">
    <location>
        <begin position="448"/>
        <end position="468"/>
    </location>
</feature>
<protein>
    <recommendedName>
        <fullName evidence="9">Putative ionotropic receptor ligand binding domain-containing protein</fullName>
    </recommendedName>
</protein>
<keyword evidence="3 8" id="KW-0812">Transmembrane</keyword>
<proteinExistence type="predicted"/>
<keyword evidence="4 8" id="KW-1133">Transmembrane helix</keyword>
<dbReference type="SUPFAM" id="SSF53850">
    <property type="entry name" value="Periplasmic binding protein-like II"/>
    <property type="match status" value="1"/>
</dbReference>
<keyword evidence="6" id="KW-0675">Receptor</keyword>
<evidence type="ECO:0000256" key="5">
    <source>
        <dbReference type="ARBA" id="ARBA00023136"/>
    </source>
</evidence>
<dbReference type="InterPro" id="IPR052192">
    <property type="entry name" value="Insect_Ionotropic_Sensory_Rcpt"/>
</dbReference>
<feature type="transmembrane region" description="Helical" evidence="8">
    <location>
        <begin position="385"/>
        <end position="409"/>
    </location>
</feature>
<name>A0A2J7QBE0_9NEOP</name>
<evidence type="ECO:0000256" key="1">
    <source>
        <dbReference type="ARBA" id="ARBA00004651"/>
    </source>
</evidence>
<dbReference type="STRING" id="105785.A0A2J7QBE0"/>
<dbReference type="EMBL" id="NEVH01016300">
    <property type="protein sequence ID" value="PNF25901.1"/>
    <property type="molecule type" value="Genomic_DNA"/>
</dbReference>
<dbReference type="OrthoDB" id="6506757at2759"/>
<comment type="caution">
    <text evidence="10">The sequence shown here is derived from an EMBL/GenBank/DDBJ whole genome shotgun (WGS) entry which is preliminary data.</text>
</comment>
<organism evidence="10 11">
    <name type="scientific">Cryptotermes secundus</name>
    <dbReference type="NCBI Taxonomy" id="105785"/>
    <lineage>
        <taxon>Eukaryota</taxon>
        <taxon>Metazoa</taxon>
        <taxon>Ecdysozoa</taxon>
        <taxon>Arthropoda</taxon>
        <taxon>Hexapoda</taxon>
        <taxon>Insecta</taxon>
        <taxon>Pterygota</taxon>
        <taxon>Neoptera</taxon>
        <taxon>Polyneoptera</taxon>
        <taxon>Dictyoptera</taxon>
        <taxon>Blattodea</taxon>
        <taxon>Blattoidea</taxon>
        <taxon>Termitoidae</taxon>
        <taxon>Kalotermitidae</taxon>
        <taxon>Cryptotermitinae</taxon>
        <taxon>Cryptotermes</taxon>
    </lineage>
</organism>
<dbReference type="FunCoup" id="A0A2J7QBE0">
    <property type="interactions" value="87"/>
</dbReference>
<gene>
    <name evidence="10" type="ORF">B7P43_G10648</name>
</gene>
<reference evidence="10 11" key="1">
    <citation type="submission" date="2017-12" db="EMBL/GenBank/DDBJ databases">
        <title>Hemimetabolous genomes reveal molecular basis of termite eusociality.</title>
        <authorList>
            <person name="Harrison M.C."/>
            <person name="Jongepier E."/>
            <person name="Robertson H.M."/>
            <person name="Arning N."/>
            <person name="Bitard-Feildel T."/>
            <person name="Chao H."/>
            <person name="Childers C.P."/>
            <person name="Dinh H."/>
            <person name="Doddapaneni H."/>
            <person name="Dugan S."/>
            <person name="Gowin J."/>
            <person name="Greiner C."/>
            <person name="Han Y."/>
            <person name="Hu H."/>
            <person name="Hughes D.S.T."/>
            <person name="Huylmans A.-K."/>
            <person name="Kemena C."/>
            <person name="Kremer L.P.M."/>
            <person name="Lee S.L."/>
            <person name="Lopez-Ezquerra A."/>
            <person name="Mallet L."/>
            <person name="Monroy-Kuhn J.M."/>
            <person name="Moser A."/>
            <person name="Murali S.C."/>
            <person name="Muzny D.M."/>
            <person name="Otani S."/>
            <person name="Piulachs M.-D."/>
            <person name="Poelchau M."/>
            <person name="Qu J."/>
            <person name="Schaub F."/>
            <person name="Wada-Katsumata A."/>
            <person name="Worley K.C."/>
            <person name="Xie Q."/>
            <person name="Ylla G."/>
            <person name="Poulsen M."/>
            <person name="Gibbs R.A."/>
            <person name="Schal C."/>
            <person name="Richards S."/>
            <person name="Belles X."/>
            <person name="Korb J."/>
            <person name="Bornberg-Bauer E."/>
        </authorList>
    </citation>
    <scope>NUCLEOTIDE SEQUENCE [LARGE SCALE GENOMIC DNA]</scope>
    <source>
        <tissue evidence="10">Whole body</tissue>
    </source>
</reference>
<feature type="transmembrane region" description="Helical" evidence="8">
    <location>
        <begin position="634"/>
        <end position="652"/>
    </location>
</feature>
<evidence type="ECO:0000313" key="11">
    <source>
        <dbReference type="Proteomes" id="UP000235965"/>
    </source>
</evidence>
<dbReference type="AlphaFoldDB" id="A0A2J7QBE0"/>
<keyword evidence="5 8" id="KW-0472">Membrane</keyword>
<feature type="domain" description="Putative ionotropic receptor ligand binding" evidence="9">
    <location>
        <begin position="161"/>
        <end position="275"/>
    </location>
</feature>
<dbReference type="GO" id="GO:0005886">
    <property type="term" value="C:plasma membrane"/>
    <property type="evidence" value="ECO:0007669"/>
    <property type="project" value="UniProtKB-SubCell"/>
</dbReference>
<dbReference type="PANTHER" id="PTHR42643">
    <property type="entry name" value="IONOTROPIC RECEPTOR 20A-RELATED"/>
    <property type="match status" value="1"/>
</dbReference>
<evidence type="ECO:0000256" key="2">
    <source>
        <dbReference type="ARBA" id="ARBA00022475"/>
    </source>
</evidence>
<evidence type="ECO:0000256" key="8">
    <source>
        <dbReference type="SAM" id="Phobius"/>
    </source>
</evidence>
<dbReference type="InterPro" id="IPR056198">
    <property type="entry name" value="LBD_receptor"/>
</dbReference>
<keyword evidence="11" id="KW-1185">Reference proteome</keyword>
<dbReference type="Pfam" id="PF24061">
    <property type="entry name" value="LBD_receptor"/>
    <property type="match status" value="1"/>
</dbReference>
<sequence length="661" mass="74683">MSVLALVESHPNSSAISPLEHTHVVSCDPNSSKMSSLEHTRIVSCVPNSSAMSPLEHTHVVSCVPNSSEMSPLEHTHVVSCVPNSSEMSPVEHTHVVSCVTNIMFENFPLDRSIFVSNSRTDSDLADTLLKAIHDLAMWPLQASKPSNATDKNAEKTSSYIFVTRTIEDLVVEVEEMSGEASWDSRGRFLIVVAVNMASAEQVALSIVHELWDTARIPYVMVLVQQDTLLNVYSWFPYTSHEQCDDVESVVLVNQWVMEGEGRFVKDVKLFPYKFPNNFHGCTLKISATFKDYSEDKLVSKLFVALNLTLEYVSDFPYDAPTYEAVQSSLADLVLGKSDVSYGGIPLIEKATKYADPSFPYYVLKYSWFVPCPKPFSRLQRISHIFSISVWVAIIIVLFVVAVTCWLLAKQTNDSHSYTTFSNALYNTWAVTVGVSVTEMPRSSRLKLTLLVLVWYCFAMSTVFQTFFTSFLVDPGFQEQLTTLEEILDSGIKFGFSNDTDIFYKESSDWRHKEILDRREECKLPKTCLDRIRETGDFAIFVQDWVVQNYTNDINNPNFICPLNDDNSFLVFLSLYVQKGSFLLELINRLVTISTESGMASKMDRDCTITNRDASYSADIFGGYFVFTLNHLRIAFYILLVGQGISLALFMCEHICHSRRA</sequence>
<keyword evidence="7" id="KW-0325">Glycoprotein</keyword>
<dbReference type="PANTHER" id="PTHR42643:SF30">
    <property type="entry name" value="IONOTROPIC RECEPTOR 40A-RELATED"/>
    <property type="match status" value="1"/>
</dbReference>